<evidence type="ECO:0000313" key="1">
    <source>
        <dbReference type="EMBL" id="MPC77524.1"/>
    </source>
</evidence>
<gene>
    <name evidence="1" type="ORF">E2C01_071981</name>
</gene>
<reference evidence="1 2" key="1">
    <citation type="submission" date="2019-05" db="EMBL/GenBank/DDBJ databases">
        <title>Another draft genome of Portunus trituberculatus and its Hox gene families provides insights of decapod evolution.</title>
        <authorList>
            <person name="Jeong J.-H."/>
            <person name="Song I."/>
            <person name="Kim S."/>
            <person name="Choi T."/>
            <person name="Kim D."/>
            <person name="Ryu S."/>
            <person name="Kim W."/>
        </authorList>
    </citation>
    <scope>NUCLEOTIDE SEQUENCE [LARGE SCALE GENOMIC DNA]</scope>
    <source>
        <tissue evidence="1">Muscle</tissue>
    </source>
</reference>
<evidence type="ECO:0000313" key="2">
    <source>
        <dbReference type="Proteomes" id="UP000324222"/>
    </source>
</evidence>
<organism evidence="1 2">
    <name type="scientific">Portunus trituberculatus</name>
    <name type="common">Swimming crab</name>
    <name type="synonym">Neptunus trituberculatus</name>
    <dbReference type="NCBI Taxonomy" id="210409"/>
    <lineage>
        <taxon>Eukaryota</taxon>
        <taxon>Metazoa</taxon>
        <taxon>Ecdysozoa</taxon>
        <taxon>Arthropoda</taxon>
        <taxon>Crustacea</taxon>
        <taxon>Multicrustacea</taxon>
        <taxon>Malacostraca</taxon>
        <taxon>Eumalacostraca</taxon>
        <taxon>Eucarida</taxon>
        <taxon>Decapoda</taxon>
        <taxon>Pleocyemata</taxon>
        <taxon>Brachyura</taxon>
        <taxon>Eubrachyura</taxon>
        <taxon>Portunoidea</taxon>
        <taxon>Portunidae</taxon>
        <taxon>Portuninae</taxon>
        <taxon>Portunus</taxon>
    </lineage>
</organism>
<accession>A0A5B7I9W1</accession>
<keyword evidence="2" id="KW-1185">Reference proteome</keyword>
<sequence>MEEWEEDMKETRKKYHQHVATFLLLCTSPTPGSVCHLCQLNAEVTCESDHSLPTLPPAPHLSCVHTLQKRWQIGWNEK</sequence>
<protein>
    <submittedName>
        <fullName evidence="1">Uncharacterized protein</fullName>
    </submittedName>
</protein>
<comment type="caution">
    <text evidence="1">The sequence shown here is derived from an EMBL/GenBank/DDBJ whole genome shotgun (WGS) entry which is preliminary data.</text>
</comment>
<dbReference type="AlphaFoldDB" id="A0A5B7I9W1"/>
<dbReference type="EMBL" id="VSRR010046055">
    <property type="protein sequence ID" value="MPC77524.1"/>
    <property type="molecule type" value="Genomic_DNA"/>
</dbReference>
<name>A0A5B7I9W1_PORTR</name>
<dbReference type="Proteomes" id="UP000324222">
    <property type="component" value="Unassembled WGS sequence"/>
</dbReference>
<proteinExistence type="predicted"/>